<dbReference type="EMBL" id="UINC01006004">
    <property type="protein sequence ID" value="SVA24886.1"/>
    <property type="molecule type" value="Genomic_DNA"/>
</dbReference>
<evidence type="ECO:0000313" key="2">
    <source>
        <dbReference type="EMBL" id="SVA24886.1"/>
    </source>
</evidence>
<protein>
    <submittedName>
        <fullName evidence="2">Uncharacterized protein</fullName>
    </submittedName>
</protein>
<feature type="region of interest" description="Disordered" evidence="1">
    <location>
        <begin position="1"/>
        <end position="25"/>
    </location>
</feature>
<accession>A0A381U9J1</accession>
<proteinExistence type="predicted"/>
<name>A0A381U9J1_9ZZZZ</name>
<organism evidence="2">
    <name type="scientific">marine metagenome</name>
    <dbReference type="NCBI Taxonomy" id="408172"/>
    <lineage>
        <taxon>unclassified sequences</taxon>
        <taxon>metagenomes</taxon>
        <taxon>ecological metagenomes</taxon>
    </lineage>
</organism>
<dbReference type="AlphaFoldDB" id="A0A381U9J1"/>
<gene>
    <name evidence="2" type="ORF">METZ01_LOCUS77740</name>
</gene>
<evidence type="ECO:0000256" key="1">
    <source>
        <dbReference type="SAM" id="MobiDB-lite"/>
    </source>
</evidence>
<reference evidence="2" key="1">
    <citation type="submission" date="2018-05" db="EMBL/GenBank/DDBJ databases">
        <authorList>
            <person name="Lanie J.A."/>
            <person name="Ng W.-L."/>
            <person name="Kazmierczak K.M."/>
            <person name="Andrzejewski T.M."/>
            <person name="Davidsen T.M."/>
            <person name="Wayne K.J."/>
            <person name="Tettelin H."/>
            <person name="Glass J.I."/>
            <person name="Rusch D."/>
            <person name="Podicherti R."/>
            <person name="Tsui H.-C.T."/>
            <person name="Winkler M.E."/>
        </authorList>
    </citation>
    <scope>NUCLEOTIDE SEQUENCE</scope>
</reference>
<sequence length="44" mass="4991">MQVISDVLHNPEVHVPSSEDECNNESLTQNKVLPESKHNVYLIC</sequence>